<gene>
    <name evidence="2" type="ORF">H9853_08895</name>
</gene>
<reference evidence="2" key="1">
    <citation type="journal article" date="2021" name="PeerJ">
        <title>Extensive microbial diversity within the chicken gut microbiome revealed by metagenomics and culture.</title>
        <authorList>
            <person name="Gilroy R."/>
            <person name="Ravi A."/>
            <person name="Getino M."/>
            <person name="Pursley I."/>
            <person name="Horton D.L."/>
            <person name="Alikhan N.F."/>
            <person name="Baker D."/>
            <person name="Gharbi K."/>
            <person name="Hall N."/>
            <person name="Watson M."/>
            <person name="Adriaenssens E.M."/>
            <person name="Foster-Nyarko E."/>
            <person name="Jarju S."/>
            <person name="Secka A."/>
            <person name="Antonio M."/>
            <person name="Oren A."/>
            <person name="Chaudhuri R.R."/>
            <person name="La Ragione R."/>
            <person name="Hildebrand F."/>
            <person name="Pallen M.J."/>
        </authorList>
    </citation>
    <scope>NUCLEOTIDE SEQUENCE</scope>
    <source>
        <strain evidence="2">1719</strain>
    </source>
</reference>
<evidence type="ECO:0000259" key="1">
    <source>
        <dbReference type="Pfam" id="PF12867"/>
    </source>
</evidence>
<dbReference type="EMBL" id="DXEZ01000245">
    <property type="protein sequence ID" value="HIX55131.1"/>
    <property type="molecule type" value="Genomic_DNA"/>
</dbReference>
<dbReference type="Pfam" id="PF12867">
    <property type="entry name" value="DinB_2"/>
    <property type="match status" value="1"/>
</dbReference>
<reference evidence="2" key="2">
    <citation type="submission" date="2021-04" db="EMBL/GenBank/DDBJ databases">
        <authorList>
            <person name="Gilroy R."/>
        </authorList>
    </citation>
    <scope>NUCLEOTIDE SEQUENCE</scope>
    <source>
        <strain evidence="2">1719</strain>
    </source>
</reference>
<dbReference type="Proteomes" id="UP000824156">
    <property type="component" value="Unassembled WGS sequence"/>
</dbReference>
<organism evidence="2 3">
    <name type="scientific">Candidatus Sphingobacterium stercoripullorum</name>
    <dbReference type="NCBI Taxonomy" id="2838759"/>
    <lineage>
        <taxon>Bacteria</taxon>
        <taxon>Pseudomonadati</taxon>
        <taxon>Bacteroidota</taxon>
        <taxon>Sphingobacteriia</taxon>
        <taxon>Sphingobacteriales</taxon>
        <taxon>Sphingobacteriaceae</taxon>
        <taxon>Sphingobacterium</taxon>
    </lineage>
</organism>
<name>A0A9D1W9K4_9SPHI</name>
<sequence length="177" mass="20824">MNLLKSDEYPAIYAPYVETVLGDVLEELKLQEERFVEFIEQIPSELENYSYSPEKWNVKQVLCHVVDTERVMAYRALRFARNDMTSLAEFNPDLFVENGNHEKRSLSSIAEEFSYLRKSNFIFFSQLSEKELERKGMASGRLISVRALLYVIAGHLNHHRNILNERYFKSYEKNDLA</sequence>
<dbReference type="SUPFAM" id="SSF109854">
    <property type="entry name" value="DinB/YfiT-like putative metalloenzymes"/>
    <property type="match status" value="1"/>
</dbReference>
<dbReference type="AlphaFoldDB" id="A0A9D1W9K4"/>
<accession>A0A9D1W9K4</accession>
<evidence type="ECO:0000313" key="3">
    <source>
        <dbReference type="Proteomes" id="UP000824156"/>
    </source>
</evidence>
<protein>
    <submittedName>
        <fullName evidence="2">DinB family protein</fullName>
    </submittedName>
</protein>
<feature type="domain" description="DinB-like" evidence="1">
    <location>
        <begin position="28"/>
        <end position="162"/>
    </location>
</feature>
<dbReference type="InterPro" id="IPR024775">
    <property type="entry name" value="DinB-like"/>
</dbReference>
<comment type="caution">
    <text evidence="2">The sequence shown here is derived from an EMBL/GenBank/DDBJ whole genome shotgun (WGS) entry which is preliminary data.</text>
</comment>
<dbReference type="InterPro" id="IPR034660">
    <property type="entry name" value="DinB/YfiT-like"/>
</dbReference>
<evidence type="ECO:0000313" key="2">
    <source>
        <dbReference type="EMBL" id="HIX55131.1"/>
    </source>
</evidence>
<proteinExistence type="predicted"/>
<dbReference type="Gene3D" id="1.20.120.450">
    <property type="entry name" value="dinb family like domain"/>
    <property type="match status" value="1"/>
</dbReference>